<dbReference type="CDD" id="cd04301">
    <property type="entry name" value="NAT_SF"/>
    <property type="match status" value="1"/>
</dbReference>
<keyword evidence="6" id="KW-1185">Reference proteome</keyword>
<dbReference type="AlphaFoldDB" id="A0A1W7CVB0"/>
<dbReference type="OrthoDB" id="3389160at2"/>
<dbReference type="EMBL" id="CP021121">
    <property type="protein sequence ID" value="ARQ68667.1"/>
    <property type="molecule type" value="Genomic_DNA"/>
</dbReference>
<reference evidence="5 6" key="1">
    <citation type="submission" date="2017-05" db="EMBL/GenBank/DDBJ databases">
        <title>Complete genome sequence of Streptomyces sp. SCSIO 03032 revealed the diverse biosynthetic pathways for its bioactive secondary metabolites.</title>
        <authorList>
            <person name="Ma L."/>
            <person name="Zhu Y."/>
            <person name="Zhang W."/>
            <person name="Zhang G."/>
            <person name="Tian X."/>
            <person name="Zhang S."/>
            <person name="Zhang C."/>
        </authorList>
    </citation>
    <scope>NUCLEOTIDE SEQUENCE [LARGE SCALE GENOMIC DNA]</scope>
    <source>
        <strain evidence="5 6">SCSIO 03032</strain>
    </source>
</reference>
<dbReference type="PROSITE" id="PS51186">
    <property type="entry name" value="GNAT"/>
    <property type="match status" value="1"/>
</dbReference>
<dbReference type="Gene3D" id="3.40.630.30">
    <property type="match status" value="1"/>
</dbReference>
<evidence type="ECO:0000313" key="5">
    <source>
        <dbReference type="EMBL" id="ARQ68667.1"/>
    </source>
</evidence>
<feature type="compositionally biased region" description="Gly residues" evidence="3">
    <location>
        <begin position="221"/>
        <end position="234"/>
    </location>
</feature>
<feature type="compositionally biased region" description="Low complexity" evidence="3">
    <location>
        <begin position="176"/>
        <end position="188"/>
    </location>
</feature>
<dbReference type="Pfam" id="PF00583">
    <property type="entry name" value="Acetyltransf_1"/>
    <property type="match status" value="1"/>
</dbReference>
<dbReference type="InterPro" id="IPR016181">
    <property type="entry name" value="Acyl_CoA_acyltransferase"/>
</dbReference>
<protein>
    <recommendedName>
        <fullName evidence="4">N-acetyltransferase domain-containing protein</fullName>
    </recommendedName>
</protein>
<sequence>MSTEITRLDTPEGLLAHARELGVLLADVVADGASIGFVAPFGAEEAAAWWAARAPACGDGLTVWTARVGRLLVGTAGLVRAPQANGRHRAEVVKLMVHPGARGRGVAAALLATAEQAAWESGVKLLLLDTETGSAAEHLYRSAGWTKFGEVPDYAADPAGTLRASSFFHKSAESVAPSGGLRRGAGAARPGGPGGASVAAGGAEPGPLPPGAGPGRSVPGAAGGPRDGGEALGA</sequence>
<dbReference type="InterPro" id="IPR000182">
    <property type="entry name" value="GNAT_dom"/>
</dbReference>
<evidence type="ECO:0000256" key="3">
    <source>
        <dbReference type="SAM" id="MobiDB-lite"/>
    </source>
</evidence>
<evidence type="ECO:0000313" key="6">
    <source>
        <dbReference type="Proteomes" id="UP000194218"/>
    </source>
</evidence>
<dbReference type="GO" id="GO:0016747">
    <property type="term" value="F:acyltransferase activity, transferring groups other than amino-acyl groups"/>
    <property type="evidence" value="ECO:0007669"/>
    <property type="project" value="InterPro"/>
</dbReference>
<dbReference type="KEGG" id="smao:CAG99_07195"/>
<dbReference type="Proteomes" id="UP000194218">
    <property type="component" value="Chromosome"/>
</dbReference>
<keyword evidence="2" id="KW-0012">Acyltransferase</keyword>
<dbReference type="InterPro" id="IPR050832">
    <property type="entry name" value="Bact_Acetyltransf"/>
</dbReference>
<evidence type="ECO:0000256" key="2">
    <source>
        <dbReference type="ARBA" id="ARBA00023315"/>
    </source>
</evidence>
<accession>A0A1W7CVB0</accession>
<keyword evidence="1" id="KW-0808">Transferase</keyword>
<name>A0A1W7CVB0_9ACTN</name>
<dbReference type="PANTHER" id="PTHR43877:SF2">
    <property type="entry name" value="AMINOALKYLPHOSPHONATE N-ACETYLTRANSFERASE-RELATED"/>
    <property type="match status" value="1"/>
</dbReference>
<feature type="domain" description="N-acetyltransferase" evidence="4">
    <location>
        <begin position="16"/>
        <end position="169"/>
    </location>
</feature>
<organism evidence="5 6">
    <name type="scientific">Streptomyces marincola</name>
    <dbReference type="NCBI Taxonomy" id="2878388"/>
    <lineage>
        <taxon>Bacteria</taxon>
        <taxon>Bacillati</taxon>
        <taxon>Actinomycetota</taxon>
        <taxon>Actinomycetes</taxon>
        <taxon>Kitasatosporales</taxon>
        <taxon>Streptomycetaceae</taxon>
        <taxon>Streptomyces</taxon>
    </lineage>
</organism>
<dbReference type="SUPFAM" id="SSF55729">
    <property type="entry name" value="Acyl-CoA N-acyltransferases (Nat)"/>
    <property type="match status" value="1"/>
</dbReference>
<evidence type="ECO:0000259" key="4">
    <source>
        <dbReference type="PROSITE" id="PS51186"/>
    </source>
</evidence>
<feature type="region of interest" description="Disordered" evidence="3">
    <location>
        <begin position="174"/>
        <end position="234"/>
    </location>
</feature>
<dbReference type="PANTHER" id="PTHR43877">
    <property type="entry name" value="AMINOALKYLPHOSPHONATE N-ACETYLTRANSFERASE-RELATED-RELATED"/>
    <property type="match status" value="1"/>
</dbReference>
<gene>
    <name evidence="5" type="ORF">CAG99_07195</name>
</gene>
<proteinExistence type="predicted"/>
<evidence type="ECO:0000256" key="1">
    <source>
        <dbReference type="ARBA" id="ARBA00022679"/>
    </source>
</evidence>